<comment type="catalytic activity">
    <reaction evidence="19">
        <text>resolvin D2 + NAD(+) = 16-oxoresolvin D2 + NADH + H(+)</text>
        <dbReference type="Rhea" id="RHEA:53588"/>
        <dbReference type="ChEBI" id="CHEBI:15378"/>
        <dbReference type="ChEBI" id="CHEBI:57540"/>
        <dbReference type="ChEBI" id="CHEBI:57945"/>
        <dbReference type="ChEBI" id="CHEBI:133367"/>
        <dbReference type="ChEBI" id="CHEBI:137498"/>
    </reaction>
    <physiologicalReaction direction="left-to-right" evidence="19">
        <dbReference type="Rhea" id="RHEA:53589"/>
    </physiologicalReaction>
</comment>
<evidence type="ECO:0000256" key="1">
    <source>
        <dbReference type="ARBA" id="ARBA00006484"/>
    </source>
</evidence>
<evidence type="ECO:0000256" key="16">
    <source>
        <dbReference type="ARBA" id="ARBA00048535"/>
    </source>
</evidence>
<evidence type="ECO:0000313" key="23">
    <source>
        <dbReference type="EMBL" id="KOB67737.1"/>
    </source>
</evidence>
<dbReference type="Gene3D" id="3.40.50.720">
    <property type="entry name" value="NAD(P)-binding Rossmann-like Domain"/>
    <property type="match status" value="4"/>
</dbReference>
<dbReference type="PRINTS" id="PR00080">
    <property type="entry name" value="SDRFAMILY"/>
</dbReference>
<reference evidence="23 24" key="1">
    <citation type="journal article" date="2015" name="Genome Biol. Evol.">
        <title>The genome of winter moth (Operophtera brumata) provides a genomic perspective on sexual dimorphism and phenology.</title>
        <authorList>
            <person name="Derks M.F."/>
            <person name="Smit S."/>
            <person name="Salis L."/>
            <person name="Schijlen E."/>
            <person name="Bossers A."/>
            <person name="Mateman C."/>
            <person name="Pijl A.S."/>
            <person name="de Ridder D."/>
            <person name="Groenen M.A."/>
            <person name="Visser M.E."/>
            <person name="Megens H.J."/>
        </authorList>
    </citation>
    <scope>NUCLEOTIDE SEQUENCE [LARGE SCALE GENOMIC DNA]</scope>
    <source>
        <strain evidence="23">WM2013NL</strain>
        <tissue evidence="23">Head and thorax</tissue>
    </source>
</reference>
<evidence type="ECO:0000256" key="9">
    <source>
        <dbReference type="ARBA" id="ARBA00047325"/>
    </source>
</evidence>
<gene>
    <name evidence="23" type="ORF">OBRU01_12487</name>
</gene>
<evidence type="ECO:0000256" key="7">
    <source>
        <dbReference type="ARBA" id="ARBA00042026"/>
    </source>
</evidence>
<evidence type="ECO:0000256" key="21">
    <source>
        <dbReference type="ARBA" id="ARBA00049188"/>
    </source>
</evidence>
<comment type="function">
    <text evidence="8">Catalyzes the NAD-dependent dehydrogenation (oxidation) of a broad array of hydroxylated polyunsaturated fatty acids (mainly eicosanoids and docosanoids, including prostaglandins, lipoxins and resolvins), yielding their corresponding keto (oxo) metabolites. Decreases the levels of the pro-proliferative prostaglandins such as prostaglandin E2 (whose activity is increased in cancer because of an increase in the expression of cyclooxygenase 2) and generates oxo-fatty acid products that can profoundly influence cell function by abrogating pro-inflammatory cytokine expression. Converts resolvins E1, D1 and D2 to their oxo products, which represents a mode of resolvin inactivation. Resolvin E1 plays important roles during the resolution phase of acute inflammation, while resolvins D1 and D2 have a unique role in obesity-induced adipose inflammation.</text>
</comment>
<organism evidence="23 24">
    <name type="scientific">Operophtera brumata</name>
    <name type="common">Winter moth</name>
    <name type="synonym">Phalaena brumata</name>
    <dbReference type="NCBI Taxonomy" id="104452"/>
    <lineage>
        <taxon>Eukaryota</taxon>
        <taxon>Metazoa</taxon>
        <taxon>Ecdysozoa</taxon>
        <taxon>Arthropoda</taxon>
        <taxon>Hexapoda</taxon>
        <taxon>Insecta</taxon>
        <taxon>Pterygota</taxon>
        <taxon>Neoptera</taxon>
        <taxon>Endopterygota</taxon>
        <taxon>Lepidoptera</taxon>
        <taxon>Glossata</taxon>
        <taxon>Ditrysia</taxon>
        <taxon>Geometroidea</taxon>
        <taxon>Geometridae</taxon>
        <taxon>Larentiinae</taxon>
        <taxon>Operophtera</taxon>
    </lineage>
</organism>
<evidence type="ECO:0000256" key="8">
    <source>
        <dbReference type="ARBA" id="ARBA00045705"/>
    </source>
</evidence>
<evidence type="ECO:0000256" key="11">
    <source>
        <dbReference type="ARBA" id="ARBA00048008"/>
    </source>
</evidence>
<dbReference type="Pfam" id="PF00106">
    <property type="entry name" value="adh_short"/>
    <property type="match status" value="4"/>
</dbReference>
<keyword evidence="2" id="KW-0560">Oxidoreductase</keyword>
<dbReference type="GO" id="GO:0047034">
    <property type="term" value="F:15-hydroxyicosatetraenoate dehydrogenase activity"/>
    <property type="evidence" value="ECO:0007669"/>
    <property type="project" value="UniProtKB-EC"/>
</dbReference>
<evidence type="ECO:0000256" key="3">
    <source>
        <dbReference type="ARBA" id="ARBA00038968"/>
    </source>
</evidence>
<feature type="domain" description="MADF" evidence="22">
    <location>
        <begin position="12"/>
        <end position="118"/>
    </location>
</feature>
<comment type="catalytic activity">
    <reaction evidence="17">
        <text>prostaglandin A1 + NAD(+) = 15-oxo-prostaglandin A1 + NADH + H(+)</text>
        <dbReference type="Rhea" id="RHEA:41263"/>
        <dbReference type="ChEBI" id="CHEBI:15378"/>
        <dbReference type="ChEBI" id="CHEBI:57398"/>
        <dbReference type="ChEBI" id="CHEBI:57540"/>
        <dbReference type="ChEBI" id="CHEBI:57945"/>
        <dbReference type="ChEBI" id="CHEBI:85072"/>
    </reaction>
    <physiologicalReaction direction="left-to-right" evidence="17">
        <dbReference type="Rhea" id="RHEA:41264"/>
    </physiologicalReaction>
</comment>
<dbReference type="GO" id="GO:0005737">
    <property type="term" value="C:cytoplasm"/>
    <property type="evidence" value="ECO:0007669"/>
    <property type="project" value="TreeGrafter"/>
</dbReference>
<accession>A0A0L7KWX5</accession>
<dbReference type="PRINTS" id="PR00081">
    <property type="entry name" value="GDHRDH"/>
</dbReference>
<evidence type="ECO:0000256" key="14">
    <source>
        <dbReference type="ARBA" id="ARBA00048170"/>
    </source>
</evidence>
<dbReference type="PROSITE" id="PS51029">
    <property type="entry name" value="MADF"/>
    <property type="match status" value="1"/>
</dbReference>
<protein>
    <recommendedName>
        <fullName evidence="5">15-hydroxyprostaglandin dehydrogenase [NAD(+)]</fullName>
        <ecNumber evidence="3">1.1.1.141</ecNumber>
        <ecNumber evidence="4">1.1.1.232</ecNumber>
    </recommendedName>
    <alternativeName>
        <fullName evidence="7">Eicosanoid/docosanoid dehydrogenase [NAD(+)]</fullName>
    </alternativeName>
    <alternativeName>
        <fullName evidence="6">Prostaglandin dehydrogenase 1</fullName>
    </alternativeName>
</protein>
<dbReference type="EC" id="1.1.1.232" evidence="4"/>
<evidence type="ECO:0000256" key="15">
    <source>
        <dbReference type="ARBA" id="ARBA00048393"/>
    </source>
</evidence>
<evidence type="ECO:0000256" key="13">
    <source>
        <dbReference type="ARBA" id="ARBA00048144"/>
    </source>
</evidence>
<dbReference type="PANTHER" id="PTHR44229">
    <property type="entry name" value="15-HYDROXYPROSTAGLANDIN DEHYDROGENASE [NAD(+)]"/>
    <property type="match status" value="1"/>
</dbReference>
<dbReference type="AlphaFoldDB" id="A0A0L7KWX5"/>
<comment type="similarity">
    <text evidence="1">Belongs to the short-chain dehydrogenases/reductases (SDR) family.</text>
</comment>
<evidence type="ECO:0000256" key="5">
    <source>
        <dbReference type="ARBA" id="ARBA00040276"/>
    </source>
</evidence>
<evidence type="ECO:0000313" key="24">
    <source>
        <dbReference type="Proteomes" id="UP000037510"/>
    </source>
</evidence>
<evidence type="ECO:0000256" key="19">
    <source>
        <dbReference type="ARBA" id="ARBA00048921"/>
    </source>
</evidence>
<evidence type="ECO:0000256" key="4">
    <source>
        <dbReference type="ARBA" id="ARBA00039060"/>
    </source>
</evidence>
<dbReference type="InterPro" id="IPR002347">
    <property type="entry name" value="SDR_fam"/>
</dbReference>
<evidence type="ECO:0000256" key="12">
    <source>
        <dbReference type="ARBA" id="ARBA00048140"/>
    </source>
</evidence>
<evidence type="ECO:0000256" key="2">
    <source>
        <dbReference type="ARBA" id="ARBA00023002"/>
    </source>
</evidence>
<dbReference type="Pfam" id="PF10545">
    <property type="entry name" value="MADF_DNA_bdg"/>
    <property type="match status" value="1"/>
</dbReference>
<sequence length="936" mass="104554">MAKEKDREAWTKAIDLFKDLPYLWDKKHKDYFNRDMRQEAFKMLLQVYNEEIGKDTSLADFKKKLENMRTTYAYFLLFCECRRHLGTTSSLLHGRFRTHWQGRVFYSPCLRFSELKVEVSIGNIPLWGEVEVLCIEESNIRGSLMLIKCWNSTCLNKKVIDTNPQHVAVLDINEKAGVSLQDELNAKYGKKVKFYKCDVSDEEQLLGIFKAVVDEQGYLDVVVNNAGIMNDSLKTYRKMIEVNVTALCTGTLKAIDIMSKEKGGRGGTVLNISSIAALFQSPCPFPIYHATKSAVLQFSNCIGGPEYYPRSGVRVIAICFGATDTPLLHLDNLGSFDKAMEAQIADTVKSLPSQTSIMTYEWKDKIVLITGAATAIGAAVVRILMEENHVAVLDINEKAGVSLQDELNAKYGKKVKFYKCDVSDEEQLLGIFKAVVDEQGYLDVVVNNAGIMNDSLKTYKKMVDVNVTALCTGTIAAIDLMGKEKGGRGGTVINISSIVALYQSPCLLPIYYGTKSAVLQFSNCIGGEEYFSRSGVRVVAMCFGATDTPLLHLDNLGTFDKGMEVQFADVLKGFTFQKEWQHLDRDQRQAREGHHSHRQEGIRSHVHWKDKVVFYNGQIVPKGAATAKILLEEGIKHVAILDVNEEAGKSLQDELNKKYGDNRVKFIKCDVFDEDQLMNSFQAVLEEQGYIDVVVNYAFLMNDSKETYKKMINLNFRQEYYLRTGVRVITVATGAYDSPILHPDNLKTAQGMVDVFKLAETGSTWIVINDRPAKDITATIKEHVTALDVDVKSGESLQADLASKYGVNKVKFYKCDVTSSNLEDAYESILKEYGYIDIVVNCAGIMNDDRKSALITSSLKAYDIMRVDHGGDGGTIINISSTAALFKASLFPVYAATKSAVLQFSNCLGVSNLRFDIVSVDTKIKSAQWLENIETH</sequence>
<evidence type="ECO:0000256" key="18">
    <source>
        <dbReference type="ARBA" id="ARBA00048739"/>
    </source>
</evidence>
<evidence type="ECO:0000256" key="10">
    <source>
        <dbReference type="ARBA" id="ARBA00047672"/>
    </source>
</evidence>
<name>A0A0L7KWX5_OPEBR</name>
<comment type="catalytic activity">
    <reaction evidence="10">
        <text>resolvin D1 + NAD(+) = 8-oxoresolvin D1 + NADH + H(+)</text>
        <dbReference type="Rhea" id="RHEA:50124"/>
        <dbReference type="ChEBI" id="CHEBI:15378"/>
        <dbReference type="ChEBI" id="CHEBI:57540"/>
        <dbReference type="ChEBI" id="CHEBI:57945"/>
        <dbReference type="ChEBI" id="CHEBI:132079"/>
        <dbReference type="ChEBI" id="CHEBI:132080"/>
    </reaction>
    <physiologicalReaction direction="left-to-right" evidence="10">
        <dbReference type="Rhea" id="RHEA:50125"/>
    </physiologicalReaction>
</comment>
<dbReference type="EMBL" id="JTDY01004799">
    <property type="protein sequence ID" value="KOB67737.1"/>
    <property type="molecule type" value="Genomic_DNA"/>
</dbReference>
<proteinExistence type="inferred from homology"/>
<dbReference type="EC" id="1.1.1.141" evidence="3"/>
<comment type="catalytic activity">
    <reaction evidence="12">
        <text>15-oxo-(5S,6R)-dihydroxy-(7E,9E,11Z)-eicosatrienoate + NADH + H(+) = (5S,6R,15S)-trihydroxy-(7E,9E,11Z)-eicosatrienoate + NAD(+)</text>
        <dbReference type="Rhea" id="RHEA:41596"/>
        <dbReference type="ChEBI" id="CHEBI:15378"/>
        <dbReference type="ChEBI" id="CHEBI:57540"/>
        <dbReference type="ChEBI" id="CHEBI:57945"/>
        <dbReference type="ChEBI" id="CHEBI:78325"/>
        <dbReference type="ChEBI" id="CHEBI:78329"/>
    </reaction>
    <physiologicalReaction direction="left-to-right" evidence="12">
        <dbReference type="Rhea" id="RHEA:41597"/>
    </physiologicalReaction>
</comment>
<keyword evidence="24" id="KW-1185">Reference proteome</keyword>
<comment type="catalytic activity">
    <reaction evidence="11">
        <text>14-hydroxy-(4Z,7Z,10Z,12E,16Z,19Z)-docosahexaenoate + NAD(+) = 14-oxo-(4Z,7Z,10Z,12E,16Z,19Z)-docosahexaenoate + NADH + H(+)</text>
        <dbReference type="Rhea" id="RHEA:48952"/>
        <dbReference type="ChEBI" id="CHEBI:15378"/>
        <dbReference type="ChEBI" id="CHEBI:57540"/>
        <dbReference type="ChEBI" id="CHEBI:57945"/>
        <dbReference type="ChEBI" id="CHEBI:90866"/>
        <dbReference type="ChEBI" id="CHEBI:90867"/>
    </reaction>
    <physiologicalReaction direction="left-to-right" evidence="11">
        <dbReference type="Rhea" id="RHEA:48953"/>
    </physiologicalReaction>
</comment>
<evidence type="ECO:0000256" key="6">
    <source>
        <dbReference type="ARBA" id="ARBA00041812"/>
    </source>
</evidence>
<dbReference type="CDD" id="cd05233">
    <property type="entry name" value="SDR_c"/>
    <property type="match status" value="1"/>
</dbReference>
<comment type="catalytic activity">
    <reaction evidence="18">
        <text>prostaglandin E2 + NAD(+) = 15-oxoprostaglandin E2 + NADH + H(+)</text>
        <dbReference type="Rhea" id="RHEA:11876"/>
        <dbReference type="ChEBI" id="CHEBI:15378"/>
        <dbReference type="ChEBI" id="CHEBI:57400"/>
        <dbReference type="ChEBI" id="CHEBI:57540"/>
        <dbReference type="ChEBI" id="CHEBI:57945"/>
        <dbReference type="ChEBI" id="CHEBI:606564"/>
        <dbReference type="EC" id="1.1.1.141"/>
    </reaction>
    <physiologicalReaction direction="left-to-right" evidence="18">
        <dbReference type="Rhea" id="RHEA:11877"/>
    </physiologicalReaction>
</comment>
<comment type="catalytic activity">
    <reaction evidence="9">
        <text>prostaglandin E1 + NAD(+) = 15-oxoprostaglandin E1 + NADH + H(+)</text>
        <dbReference type="Rhea" id="RHEA:16477"/>
        <dbReference type="ChEBI" id="CHEBI:15378"/>
        <dbReference type="ChEBI" id="CHEBI:57397"/>
        <dbReference type="ChEBI" id="CHEBI:57401"/>
        <dbReference type="ChEBI" id="CHEBI:57540"/>
        <dbReference type="ChEBI" id="CHEBI:57945"/>
    </reaction>
    <physiologicalReaction direction="left-to-right" evidence="9">
        <dbReference type="Rhea" id="RHEA:16478"/>
    </physiologicalReaction>
</comment>
<dbReference type="STRING" id="104452.A0A0L7KWX5"/>
<dbReference type="GO" id="GO:0016404">
    <property type="term" value="F:15-hydroxyprostaglandin dehydrogenase (NAD+) activity"/>
    <property type="evidence" value="ECO:0007669"/>
    <property type="project" value="UniProtKB-EC"/>
</dbReference>
<dbReference type="PANTHER" id="PTHR44229:SF4">
    <property type="entry name" value="15-HYDROXYPROSTAGLANDIN DEHYDROGENASE [NAD(+)]"/>
    <property type="match status" value="1"/>
</dbReference>
<evidence type="ECO:0000256" key="20">
    <source>
        <dbReference type="ARBA" id="ARBA00049151"/>
    </source>
</evidence>
<comment type="caution">
    <text evidence="23">The sequence shown here is derived from an EMBL/GenBank/DDBJ whole genome shotgun (WGS) entry which is preliminary data.</text>
</comment>
<dbReference type="InterPro" id="IPR036291">
    <property type="entry name" value="NAD(P)-bd_dom_sf"/>
</dbReference>
<dbReference type="InterPro" id="IPR006578">
    <property type="entry name" value="MADF-dom"/>
</dbReference>
<evidence type="ECO:0000256" key="17">
    <source>
        <dbReference type="ARBA" id="ARBA00048611"/>
    </source>
</evidence>
<comment type="catalytic activity">
    <reaction evidence="20">
        <text>(15S)-hydroxy-(5Z,8Z,11Z,13E)-eicosatetraenoate + NAD(+) = 15-oxo-(5Z,8Z,11Z,13E)-eicosatetraenoate + NADH + H(+)</text>
        <dbReference type="Rhea" id="RHEA:23260"/>
        <dbReference type="ChEBI" id="CHEBI:15378"/>
        <dbReference type="ChEBI" id="CHEBI:57409"/>
        <dbReference type="ChEBI" id="CHEBI:57410"/>
        <dbReference type="ChEBI" id="CHEBI:57540"/>
        <dbReference type="ChEBI" id="CHEBI:57945"/>
        <dbReference type="EC" id="1.1.1.232"/>
    </reaction>
    <physiologicalReaction direction="left-to-right" evidence="20">
        <dbReference type="Rhea" id="RHEA:23261"/>
    </physiologicalReaction>
</comment>
<evidence type="ECO:0000259" key="22">
    <source>
        <dbReference type="PROSITE" id="PS51029"/>
    </source>
</evidence>
<comment type="catalytic activity">
    <reaction evidence="16">
        <text>lipoxin A4 + NAD(+) = 15-oxo-(5S,6R)-dihydroxy-(7E,9E,11Z,13E)-eicosatetraenoate + NADH + H(+)</text>
        <dbReference type="Rhea" id="RHEA:41572"/>
        <dbReference type="ChEBI" id="CHEBI:15378"/>
        <dbReference type="ChEBI" id="CHEBI:57540"/>
        <dbReference type="ChEBI" id="CHEBI:57945"/>
        <dbReference type="ChEBI" id="CHEBI:67026"/>
        <dbReference type="ChEBI" id="CHEBI:78311"/>
    </reaction>
    <physiologicalReaction direction="left-to-right" evidence="16">
        <dbReference type="Rhea" id="RHEA:41573"/>
    </physiologicalReaction>
</comment>
<comment type="catalytic activity">
    <reaction evidence="21">
        <text>resolvin E1 + NAD(+) = 18-oxo-resolvin E1 + NADH + H(+)</text>
        <dbReference type="Rhea" id="RHEA:49244"/>
        <dbReference type="ChEBI" id="CHEBI:15378"/>
        <dbReference type="ChEBI" id="CHEBI:57540"/>
        <dbReference type="ChEBI" id="CHEBI:57945"/>
        <dbReference type="ChEBI" id="CHEBI:91000"/>
        <dbReference type="ChEBI" id="CHEBI:91001"/>
    </reaction>
    <physiologicalReaction direction="left-to-right" evidence="21">
        <dbReference type="Rhea" id="RHEA:49245"/>
    </physiologicalReaction>
</comment>
<dbReference type="Proteomes" id="UP000037510">
    <property type="component" value="Unassembled WGS sequence"/>
</dbReference>
<comment type="catalytic activity">
    <reaction evidence="14">
        <text>resolvin D1 + NAD(+) = 17-oxoresolvin D1 + NADH + H(+)</text>
        <dbReference type="Rhea" id="RHEA:50128"/>
        <dbReference type="ChEBI" id="CHEBI:15378"/>
        <dbReference type="ChEBI" id="CHEBI:57540"/>
        <dbReference type="ChEBI" id="CHEBI:57945"/>
        <dbReference type="ChEBI" id="CHEBI:132079"/>
        <dbReference type="ChEBI" id="CHEBI:132081"/>
    </reaction>
    <physiologicalReaction direction="left-to-right" evidence="14">
        <dbReference type="Rhea" id="RHEA:50129"/>
    </physiologicalReaction>
</comment>
<comment type="catalytic activity">
    <reaction evidence="15">
        <text>resolvin D2 + NAD(+) = 7-oxoresolvin D2 + NADH + H(+)</text>
        <dbReference type="Rhea" id="RHEA:53584"/>
        <dbReference type="ChEBI" id="CHEBI:15378"/>
        <dbReference type="ChEBI" id="CHEBI:57540"/>
        <dbReference type="ChEBI" id="CHEBI:57945"/>
        <dbReference type="ChEBI" id="CHEBI:133367"/>
        <dbReference type="ChEBI" id="CHEBI:137497"/>
    </reaction>
    <physiologicalReaction direction="left-to-right" evidence="15">
        <dbReference type="Rhea" id="RHEA:53585"/>
    </physiologicalReaction>
</comment>
<comment type="catalytic activity">
    <reaction evidence="13">
        <text>(11R)-hydroxy-(5Z,8Z,12E,14Z)-eicosatetraenoate + NAD(+) = 11-oxo-(5Z,8Z,12E,14Z)-eicosatetraenoate + NADH + H(+)</text>
        <dbReference type="Rhea" id="RHEA:48640"/>
        <dbReference type="ChEBI" id="CHEBI:15378"/>
        <dbReference type="ChEBI" id="CHEBI:57540"/>
        <dbReference type="ChEBI" id="CHEBI:57945"/>
        <dbReference type="ChEBI" id="CHEBI:78836"/>
        <dbReference type="ChEBI" id="CHEBI:90697"/>
    </reaction>
    <physiologicalReaction direction="left-to-right" evidence="13">
        <dbReference type="Rhea" id="RHEA:48641"/>
    </physiologicalReaction>
</comment>
<dbReference type="SUPFAM" id="SSF51735">
    <property type="entry name" value="NAD(P)-binding Rossmann-fold domains"/>
    <property type="match status" value="4"/>
</dbReference>